<comment type="caution">
    <text evidence="1">The sequence shown here is derived from an EMBL/GenBank/DDBJ whole genome shotgun (WGS) entry which is preliminary data.</text>
</comment>
<reference evidence="1" key="1">
    <citation type="submission" date="2020-08" db="EMBL/GenBank/DDBJ databases">
        <title>Multicomponent nature underlies the extraordinary mechanical properties of spider dragline silk.</title>
        <authorList>
            <person name="Kono N."/>
            <person name="Nakamura H."/>
            <person name="Mori M."/>
            <person name="Yoshida Y."/>
            <person name="Ohtoshi R."/>
            <person name="Malay A.D."/>
            <person name="Moran D.A.P."/>
            <person name="Tomita M."/>
            <person name="Numata K."/>
            <person name="Arakawa K."/>
        </authorList>
    </citation>
    <scope>NUCLEOTIDE SEQUENCE</scope>
</reference>
<proteinExistence type="predicted"/>
<accession>A0A8X6U924</accession>
<protein>
    <submittedName>
        <fullName evidence="1">Uncharacterized protein</fullName>
    </submittedName>
</protein>
<sequence>MAANMKDFLAKKRAQKAMITKLKQKLSEPNLSLSALELLRTKFKSLQDEFNSIFDPIINLSDEVNVEKDMDEQNEINAIIIHLEFDVNIKSSKFNQNKVESSIISISKNSVREKPSFLQNENNYENTSPTGLIVDSNVRRNSQELDMNATPFVTEN</sequence>
<dbReference type="AlphaFoldDB" id="A0A8X6U924"/>
<keyword evidence="2" id="KW-1185">Reference proteome</keyword>
<dbReference type="Proteomes" id="UP000887013">
    <property type="component" value="Unassembled WGS sequence"/>
</dbReference>
<name>A0A8X6U924_NEPPI</name>
<evidence type="ECO:0000313" key="1">
    <source>
        <dbReference type="EMBL" id="GFU05250.1"/>
    </source>
</evidence>
<gene>
    <name evidence="1" type="ORF">NPIL_426501</name>
</gene>
<evidence type="ECO:0000313" key="2">
    <source>
        <dbReference type="Proteomes" id="UP000887013"/>
    </source>
</evidence>
<dbReference type="EMBL" id="BMAW01077219">
    <property type="protein sequence ID" value="GFU05250.1"/>
    <property type="molecule type" value="Genomic_DNA"/>
</dbReference>
<organism evidence="1 2">
    <name type="scientific">Nephila pilipes</name>
    <name type="common">Giant wood spider</name>
    <name type="synonym">Nephila maculata</name>
    <dbReference type="NCBI Taxonomy" id="299642"/>
    <lineage>
        <taxon>Eukaryota</taxon>
        <taxon>Metazoa</taxon>
        <taxon>Ecdysozoa</taxon>
        <taxon>Arthropoda</taxon>
        <taxon>Chelicerata</taxon>
        <taxon>Arachnida</taxon>
        <taxon>Araneae</taxon>
        <taxon>Araneomorphae</taxon>
        <taxon>Entelegynae</taxon>
        <taxon>Araneoidea</taxon>
        <taxon>Nephilidae</taxon>
        <taxon>Nephila</taxon>
    </lineage>
</organism>